<keyword evidence="5 6" id="KW-0472">Membrane</keyword>
<evidence type="ECO:0000256" key="2">
    <source>
        <dbReference type="ARBA" id="ARBA00009399"/>
    </source>
</evidence>
<feature type="transmembrane region" description="Helical" evidence="6">
    <location>
        <begin position="72"/>
        <end position="94"/>
    </location>
</feature>
<comment type="subcellular location">
    <subcellularLocation>
        <location evidence="1">Membrane</location>
        <topology evidence="1">Multi-pass membrane protein</topology>
    </subcellularLocation>
</comment>
<dbReference type="InterPro" id="IPR051401">
    <property type="entry name" value="GtrA_CellWall_Glycosyl"/>
</dbReference>
<proteinExistence type="inferred from homology"/>
<evidence type="ECO:0000256" key="4">
    <source>
        <dbReference type="ARBA" id="ARBA00022989"/>
    </source>
</evidence>
<evidence type="ECO:0000313" key="8">
    <source>
        <dbReference type="EMBL" id="EGA66967.1"/>
    </source>
</evidence>
<evidence type="ECO:0000313" key="9">
    <source>
        <dbReference type="Proteomes" id="UP000004371"/>
    </source>
</evidence>
<feature type="transmembrane region" description="Helical" evidence="6">
    <location>
        <begin position="100"/>
        <end position="119"/>
    </location>
</feature>
<keyword evidence="3 6" id="KW-0812">Transmembrane</keyword>
<dbReference type="AlphaFoldDB" id="E8LQP2"/>
<dbReference type="PANTHER" id="PTHR38459">
    <property type="entry name" value="PROPHAGE BACTOPRENOL-LINKED GLUCOSE TRANSLOCASE HOMOLOG"/>
    <property type="match status" value="1"/>
</dbReference>
<gene>
    <name evidence="8" type="ORF">VIBR0546_19142</name>
</gene>
<dbReference type="Proteomes" id="UP000004371">
    <property type="component" value="Unassembled WGS sequence"/>
</dbReference>
<evidence type="ECO:0000256" key="1">
    <source>
        <dbReference type="ARBA" id="ARBA00004141"/>
    </source>
</evidence>
<comment type="similarity">
    <text evidence="2">Belongs to the GtrA family.</text>
</comment>
<dbReference type="eggNOG" id="COG2246">
    <property type="taxonomic scope" value="Bacteria"/>
</dbReference>
<dbReference type="GO" id="GO:0000271">
    <property type="term" value="P:polysaccharide biosynthetic process"/>
    <property type="evidence" value="ECO:0007669"/>
    <property type="project" value="InterPro"/>
</dbReference>
<dbReference type="RefSeq" id="WP_006878144.1">
    <property type="nucleotide sequence ID" value="NZ_AEVS01000019.1"/>
</dbReference>
<evidence type="ECO:0000259" key="7">
    <source>
        <dbReference type="Pfam" id="PF04138"/>
    </source>
</evidence>
<dbReference type="Pfam" id="PF04138">
    <property type="entry name" value="GtrA_DPMS_TM"/>
    <property type="match status" value="1"/>
</dbReference>
<dbReference type="PANTHER" id="PTHR38459:SF1">
    <property type="entry name" value="PROPHAGE BACTOPRENOL-LINKED GLUCOSE TRANSLOCASE HOMOLOG"/>
    <property type="match status" value="1"/>
</dbReference>
<accession>E8LQP2</accession>
<name>E8LQP2_9VIBR</name>
<protein>
    <recommendedName>
        <fullName evidence="7">GtrA/DPMS transmembrane domain-containing protein</fullName>
    </recommendedName>
</protein>
<dbReference type="InterPro" id="IPR007267">
    <property type="entry name" value="GtrA_DPMS_TM"/>
</dbReference>
<evidence type="ECO:0000256" key="3">
    <source>
        <dbReference type="ARBA" id="ARBA00022692"/>
    </source>
</evidence>
<feature type="domain" description="GtrA/DPMS transmembrane" evidence="7">
    <location>
        <begin position="7"/>
        <end position="125"/>
    </location>
</feature>
<dbReference type="STRING" id="945543.VIBR0546_19142"/>
<dbReference type="EMBL" id="AEVS01000019">
    <property type="protein sequence ID" value="EGA66967.1"/>
    <property type="molecule type" value="Genomic_DNA"/>
</dbReference>
<dbReference type="OrthoDB" id="9811884at2"/>
<feature type="transmembrane region" description="Helical" evidence="6">
    <location>
        <begin position="7"/>
        <end position="30"/>
    </location>
</feature>
<evidence type="ECO:0000256" key="6">
    <source>
        <dbReference type="SAM" id="Phobius"/>
    </source>
</evidence>
<dbReference type="GO" id="GO:0005886">
    <property type="term" value="C:plasma membrane"/>
    <property type="evidence" value="ECO:0007669"/>
    <property type="project" value="TreeGrafter"/>
</dbReference>
<feature type="transmembrane region" description="Helical" evidence="6">
    <location>
        <begin position="36"/>
        <end position="52"/>
    </location>
</feature>
<keyword evidence="4 6" id="KW-1133">Transmembrane helix</keyword>
<organism evidence="8 9">
    <name type="scientific">Vibrio brasiliensis LMG 20546</name>
    <dbReference type="NCBI Taxonomy" id="945543"/>
    <lineage>
        <taxon>Bacteria</taxon>
        <taxon>Pseudomonadati</taxon>
        <taxon>Pseudomonadota</taxon>
        <taxon>Gammaproteobacteria</taxon>
        <taxon>Vibrionales</taxon>
        <taxon>Vibrionaceae</taxon>
        <taxon>Vibrio</taxon>
        <taxon>Vibrio oreintalis group</taxon>
    </lineage>
</organism>
<sequence>MNSKVVRFALVGSIGFLADASVFSVCFYLFQLEPLTARILAFFCAATVTWYGNRRFTFASHQRQRLKQWLKFVSVASVSAVPNLVVFKSILLLLGGSGMVPMVALAAGVLAGMVSNYLISKRWVFKQS</sequence>
<keyword evidence="9" id="KW-1185">Reference proteome</keyword>
<evidence type="ECO:0000256" key="5">
    <source>
        <dbReference type="ARBA" id="ARBA00023136"/>
    </source>
</evidence>
<reference evidence="8 9" key="1">
    <citation type="journal article" date="2012" name="Int. J. Syst. Evol. Microbiol.">
        <title>Vibrio caribbeanicus sp. nov., isolated from the marine sponge Scleritoderma cyanea.</title>
        <authorList>
            <person name="Hoffmann M."/>
            <person name="Monday S.R."/>
            <person name="Allard M.W."/>
            <person name="Strain E.A."/>
            <person name="Whittaker P."/>
            <person name="Naum M."/>
            <person name="McCarthy P.J."/>
            <person name="Lopez J.V."/>
            <person name="Fischer M."/>
            <person name="Brown E.W."/>
        </authorList>
    </citation>
    <scope>NUCLEOTIDE SEQUENCE [LARGE SCALE GENOMIC DNA]</scope>
    <source>
        <strain evidence="8 9">LMG 20546</strain>
    </source>
</reference>
<comment type="caution">
    <text evidence="8">The sequence shown here is derived from an EMBL/GenBank/DDBJ whole genome shotgun (WGS) entry which is preliminary data.</text>
</comment>